<organism evidence="2 3">
    <name type="scientific">Oceanobacillus halophilus</name>
    <dbReference type="NCBI Taxonomy" id="930130"/>
    <lineage>
        <taxon>Bacteria</taxon>
        <taxon>Bacillati</taxon>
        <taxon>Bacillota</taxon>
        <taxon>Bacilli</taxon>
        <taxon>Bacillales</taxon>
        <taxon>Bacillaceae</taxon>
        <taxon>Oceanobacillus</taxon>
    </lineage>
</organism>
<dbReference type="GO" id="GO:0016747">
    <property type="term" value="F:acyltransferase activity, transferring groups other than amino-acyl groups"/>
    <property type="evidence" value="ECO:0007669"/>
    <property type="project" value="InterPro"/>
</dbReference>
<dbReference type="Proteomes" id="UP000269301">
    <property type="component" value="Unassembled WGS sequence"/>
</dbReference>
<dbReference type="PANTHER" id="PTHR43259:SF1">
    <property type="entry name" value="N-ACETYLTRANSFERASE DOMAIN-CONTAINING PROTEIN"/>
    <property type="match status" value="1"/>
</dbReference>
<accession>A0A494ZUL9</accession>
<name>A0A494ZUL9_9BACI</name>
<dbReference type="CDD" id="cd04301">
    <property type="entry name" value="NAT_SF"/>
    <property type="match status" value="1"/>
</dbReference>
<evidence type="ECO:0000313" key="2">
    <source>
        <dbReference type="EMBL" id="RKQ29993.1"/>
    </source>
</evidence>
<dbReference type="AlphaFoldDB" id="A0A494ZUL9"/>
<feature type="domain" description="N-acetyltransferase" evidence="1">
    <location>
        <begin position="3"/>
        <end position="152"/>
    </location>
</feature>
<evidence type="ECO:0000313" key="3">
    <source>
        <dbReference type="Proteomes" id="UP000269301"/>
    </source>
</evidence>
<dbReference type="PROSITE" id="PS51186">
    <property type="entry name" value="GNAT"/>
    <property type="match status" value="1"/>
</dbReference>
<dbReference type="InterPro" id="IPR016181">
    <property type="entry name" value="Acyl_CoA_acyltransferase"/>
</dbReference>
<comment type="caution">
    <text evidence="2">The sequence shown here is derived from an EMBL/GenBank/DDBJ whole genome shotgun (WGS) entry which is preliminary data.</text>
</comment>
<dbReference type="InterPro" id="IPR000182">
    <property type="entry name" value="GNAT_dom"/>
</dbReference>
<gene>
    <name evidence="2" type="ORF">D8M06_16620</name>
</gene>
<proteinExistence type="predicted"/>
<dbReference type="InterPro" id="IPR052829">
    <property type="entry name" value="N-acetyltransferase_domain"/>
</dbReference>
<dbReference type="OrthoDB" id="9127144at2"/>
<keyword evidence="2" id="KW-0808">Transferase</keyword>
<dbReference type="SUPFAM" id="SSF55729">
    <property type="entry name" value="Acyl-CoA N-acyltransferases (Nat)"/>
    <property type="match status" value="1"/>
</dbReference>
<dbReference type="RefSeq" id="WP_121205710.1">
    <property type="nucleotide sequence ID" value="NZ_RBZP01000020.1"/>
</dbReference>
<dbReference type="EMBL" id="RBZP01000020">
    <property type="protein sequence ID" value="RKQ29993.1"/>
    <property type="molecule type" value="Genomic_DNA"/>
</dbReference>
<dbReference type="Pfam" id="PF00583">
    <property type="entry name" value="Acetyltransf_1"/>
    <property type="match status" value="1"/>
</dbReference>
<protein>
    <submittedName>
        <fullName evidence="2">GNAT family N-acetyltransferase</fullName>
    </submittedName>
</protein>
<reference evidence="2 3" key="1">
    <citation type="journal article" date="2016" name="Int. J. Syst. Evol. Microbiol.">
        <title>Oceanobacillus halophilus sp. nov., a novel moderately halophilic bacterium from a hypersaline lake.</title>
        <authorList>
            <person name="Amoozegar M.A."/>
            <person name="Bagheri M."/>
            <person name="Makhdoumi A."/>
            <person name="Nikou M.M."/>
            <person name="Fazeli S.A.S."/>
            <person name="Schumann P."/>
            <person name="Sproer C."/>
            <person name="Sanchez-Porro C."/>
            <person name="Ventosa A."/>
        </authorList>
    </citation>
    <scope>NUCLEOTIDE SEQUENCE [LARGE SCALE GENOMIC DNA]</scope>
    <source>
        <strain evidence="2 3">DSM 23996</strain>
    </source>
</reference>
<dbReference type="Gene3D" id="3.40.630.30">
    <property type="match status" value="1"/>
</dbReference>
<keyword evidence="3" id="KW-1185">Reference proteome</keyword>
<dbReference type="PANTHER" id="PTHR43259">
    <property type="entry name" value="SPT10P"/>
    <property type="match status" value="1"/>
</dbReference>
<sequence length="152" mass="17630">MTVRLEEMNADEFQQYKNLAIRNFANEQMKSGSWESQEAISKAKQEYEKLLPEGQNTENHYLFTIRDGSKEVGMIWLAKRTDEKGFIYDINIWEGNQSKGYGKQAMQEMEILAKKIGLKSIGLHVFGHNKVARGLYEKLGYIETNIKMEKTL</sequence>
<evidence type="ECO:0000259" key="1">
    <source>
        <dbReference type="PROSITE" id="PS51186"/>
    </source>
</evidence>